<evidence type="ECO:0000313" key="3">
    <source>
        <dbReference type="Proteomes" id="UP000834106"/>
    </source>
</evidence>
<feature type="transmembrane region" description="Helical" evidence="1">
    <location>
        <begin position="111"/>
        <end position="130"/>
    </location>
</feature>
<reference evidence="2" key="1">
    <citation type="submission" date="2023-05" db="EMBL/GenBank/DDBJ databases">
        <authorList>
            <person name="Huff M."/>
        </authorList>
    </citation>
    <scope>NUCLEOTIDE SEQUENCE</scope>
</reference>
<sequence length="162" mass="18298">MEIVKRWIQGAKSKLIILYLCAHPPKDVQDPPPPAMLASDDNQNNPPPLQPENVDWTGPIISFCFASAIGIAMLPPSQRETLQMFFFCVLVILAFSFMWVRKYIQSRYPYWAKKMELAGILCSSTAFFLGISMSFPLILKIFSGFIYILCLIVIFNAIDASP</sequence>
<dbReference type="Proteomes" id="UP000834106">
    <property type="component" value="Chromosome 23"/>
</dbReference>
<evidence type="ECO:0000313" key="2">
    <source>
        <dbReference type="EMBL" id="CAI9787294.1"/>
    </source>
</evidence>
<feature type="transmembrane region" description="Helical" evidence="1">
    <location>
        <begin position="137"/>
        <end position="158"/>
    </location>
</feature>
<proteinExistence type="predicted"/>
<dbReference type="EMBL" id="OU503058">
    <property type="protein sequence ID" value="CAI9787294.1"/>
    <property type="molecule type" value="Genomic_DNA"/>
</dbReference>
<gene>
    <name evidence="2" type="ORF">FPE_LOCUS34724</name>
</gene>
<dbReference type="PANTHER" id="PTHR34741">
    <property type="entry name" value="IMAP FAMILY MEMBER 1, PUTATIVE-RELATED"/>
    <property type="match status" value="1"/>
</dbReference>
<dbReference type="PANTHER" id="PTHR34741:SF2">
    <property type="entry name" value="VESICLE TRANSPORT PROTEIN"/>
    <property type="match status" value="1"/>
</dbReference>
<organism evidence="2 3">
    <name type="scientific">Fraxinus pennsylvanica</name>
    <dbReference type="NCBI Taxonomy" id="56036"/>
    <lineage>
        <taxon>Eukaryota</taxon>
        <taxon>Viridiplantae</taxon>
        <taxon>Streptophyta</taxon>
        <taxon>Embryophyta</taxon>
        <taxon>Tracheophyta</taxon>
        <taxon>Spermatophyta</taxon>
        <taxon>Magnoliopsida</taxon>
        <taxon>eudicotyledons</taxon>
        <taxon>Gunneridae</taxon>
        <taxon>Pentapetalae</taxon>
        <taxon>asterids</taxon>
        <taxon>lamiids</taxon>
        <taxon>Lamiales</taxon>
        <taxon>Oleaceae</taxon>
        <taxon>Oleeae</taxon>
        <taxon>Fraxinus</taxon>
    </lineage>
</organism>
<feature type="transmembrane region" description="Helical" evidence="1">
    <location>
        <begin position="81"/>
        <end position="99"/>
    </location>
</feature>
<name>A0AAD2AGR9_9LAMI</name>
<keyword evidence="3" id="KW-1185">Reference proteome</keyword>
<evidence type="ECO:0000256" key="1">
    <source>
        <dbReference type="SAM" id="Phobius"/>
    </source>
</evidence>
<keyword evidence="1" id="KW-1133">Transmembrane helix</keyword>
<keyword evidence="1" id="KW-0472">Membrane</keyword>
<keyword evidence="1" id="KW-0812">Transmembrane</keyword>
<protein>
    <submittedName>
        <fullName evidence="2">Uncharacterized protein</fullName>
    </submittedName>
</protein>
<dbReference type="AlphaFoldDB" id="A0AAD2AGR9"/>
<accession>A0AAD2AGR9</accession>